<dbReference type="Pfam" id="PF02771">
    <property type="entry name" value="Acyl-CoA_dh_N"/>
    <property type="match status" value="1"/>
</dbReference>
<evidence type="ECO:0000259" key="7">
    <source>
        <dbReference type="Pfam" id="PF02771"/>
    </source>
</evidence>
<dbReference type="InterPro" id="IPR013786">
    <property type="entry name" value="AcylCoA_DH/ox_N"/>
</dbReference>
<dbReference type="EMBL" id="BSDI01000024">
    <property type="protein sequence ID" value="GLH99515.1"/>
    <property type="molecule type" value="Genomic_DNA"/>
</dbReference>
<comment type="caution">
    <text evidence="8">The sequence shown here is derived from an EMBL/GenBank/DDBJ whole genome shotgun (WGS) entry which is preliminary data.</text>
</comment>
<evidence type="ECO:0000256" key="1">
    <source>
        <dbReference type="ARBA" id="ARBA00001974"/>
    </source>
</evidence>
<dbReference type="Gene3D" id="1.10.540.10">
    <property type="entry name" value="Acyl-CoA dehydrogenase/oxidase, N-terminal domain"/>
    <property type="match status" value="1"/>
</dbReference>
<dbReference type="SUPFAM" id="SSF56645">
    <property type="entry name" value="Acyl-CoA dehydrogenase NM domain-like"/>
    <property type="match status" value="1"/>
</dbReference>
<dbReference type="InterPro" id="IPR009100">
    <property type="entry name" value="AcylCoA_DH/oxidase_NM_dom_sf"/>
</dbReference>
<dbReference type="SUPFAM" id="SSF47203">
    <property type="entry name" value="Acyl-CoA dehydrogenase C-terminal domain-like"/>
    <property type="match status" value="1"/>
</dbReference>
<protein>
    <submittedName>
        <fullName evidence="8">Acyl-CoA dehydrogenase FadE</fullName>
    </submittedName>
</protein>
<evidence type="ECO:0000313" key="8">
    <source>
        <dbReference type="EMBL" id="GLH99515.1"/>
    </source>
</evidence>
<keyword evidence="9" id="KW-1185">Reference proteome</keyword>
<gene>
    <name evidence="8" type="ORF">Pa4123_47910</name>
</gene>
<keyword evidence="5" id="KW-0560">Oxidoreductase</keyword>
<dbReference type="PANTHER" id="PTHR43884:SF20">
    <property type="entry name" value="ACYL-COA DEHYDROGENASE FADE28"/>
    <property type="match status" value="1"/>
</dbReference>
<evidence type="ECO:0000259" key="6">
    <source>
        <dbReference type="Pfam" id="PF00441"/>
    </source>
</evidence>
<dbReference type="Gene3D" id="1.20.140.10">
    <property type="entry name" value="Butyryl-CoA Dehydrogenase, subunit A, domain 3"/>
    <property type="match status" value="1"/>
</dbReference>
<dbReference type="RefSeq" id="WP_281899220.1">
    <property type="nucleotide sequence ID" value="NZ_BSDI01000024.1"/>
</dbReference>
<keyword evidence="4" id="KW-0274">FAD</keyword>
<feature type="domain" description="Acyl-CoA dehydrogenase/oxidase C-terminal" evidence="6">
    <location>
        <begin position="221"/>
        <end position="355"/>
    </location>
</feature>
<dbReference type="PANTHER" id="PTHR43884">
    <property type="entry name" value="ACYL-COA DEHYDROGENASE"/>
    <property type="match status" value="1"/>
</dbReference>
<reference evidence="8" key="1">
    <citation type="submission" date="2022-12" db="EMBL/GenBank/DDBJ databases">
        <title>New Phytohabitans aurantiacus sp. RD004123 nov., an actinomycete isolated from soil.</title>
        <authorList>
            <person name="Triningsih D.W."/>
            <person name="Harunari E."/>
            <person name="Igarashi Y."/>
        </authorList>
    </citation>
    <scope>NUCLEOTIDE SEQUENCE</scope>
    <source>
        <strain evidence="8">RD004123</strain>
    </source>
</reference>
<name>A0ABQ5QZ06_9ACTN</name>
<keyword evidence="3" id="KW-0285">Flavoprotein</keyword>
<evidence type="ECO:0000256" key="3">
    <source>
        <dbReference type="ARBA" id="ARBA00022630"/>
    </source>
</evidence>
<dbReference type="InterPro" id="IPR009075">
    <property type="entry name" value="AcylCo_DH/oxidase_C"/>
</dbReference>
<dbReference type="Proteomes" id="UP001144280">
    <property type="component" value="Unassembled WGS sequence"/>
</dbReference>
<evidence type="ECO:0000256" key="2">
    <source>
        <dbReference type="ARBA" id="ARBA00009347"/>
    </source>
</evidence>
<dbReference type="Pfam" id="PF00441">
    <property type="entry name" value="Acyl-CoA_dh_1"/>
    <property type="match status" value="1"/>
</dbReference>
<comment type="cofactor">
    <cofactor evidence="1">
        <name>FAD</name>
        <dbReference type="ChEBI" id="CHEBI:57692"/>
    </cofactor>
</comment>
<evidence type="ECO:0000313" key="9">
    <source>
        <dbReference type="Proteomes" id="UP001144280"/>
    </source>
</evidence>
<sequence length="365" mass="36910">MKLTLSDEQARFGATLHDLLDAADVPAASRAWAAGDAVPGCAVWRRLADAGVTALAVPEKWGGLEASPADLVVACEELGHHALPGPAMETVAAVPALLAALGGAAAERWLPALASGEALATLAAPPWLPYAVDADTAGVSLLAARPAGAADLLASGSPTAAARLPGATGATGAIVARPARAAVGVWVGVVGEAVASVDPTRRLFELGPGEMLADDAGGAVGRALDLGALACAAHLLGAGRAMLETAVEYAKQRVQFGQPIGRFQAIKHALADVAVGLEFARPLLYAAAVTLTPRDVSAAKVACASAAHRAARAALQVHGAIGYTEEYGLGRWLTRVRALMAAWGTSSDHRARVLATLTAQAEPWS</sequence>
<evidence type="ECO:0000256" key="5">
    <source>
        <dbReference type="ARBA" id="ARBA00023002"/>
    </source>
</evidence>
<dbReference type="InterPro" id="IPR037069">
    <property type="entry name" value="AcylCoA_DH/ox_N_sf"/>
</dbReference>
<comment type="similarity">
    <text evidence="2">Belongs to the acyl-CoA dehydrogenase family.</text>
</comment>
<proteinExistence type="inferred from homology"/>
<organism evidence="8 9">
    <name type="scientific">Phytohabitans aurantiacus</name>
    <dbReference type="NCBI Taxonomy" id="3016789"/>
    <lineage>
        <taxon>Bacteria</taxon>
        <taxon>Bacillati</taxon>
        <taxon>Actinomycetota</taxon>
        <taxon>Actinomycetes</taxon>
        <taxon>Micromonosporales</taxon>
        <taxon>Micromonosporaceae</taxon>
    </lineage>
</organism>
<accession>A0ABQ5QZ06</accession>
<feature type="domain" description="Acyl-CoA dehydrogenase/oxidase N-terminal" evidence="7">
    <location>
        <begin position="6"/>
        <end position="117"/>
    </location>
</feature>
<dbReference type="InterPro" id="IPR036250">
    <property type="entry name" value="AcylCo_DH-like_C"/>
</dbReference>
<evidence type="ECO:0000256" key="4">
    <source>
        <dbReference type="ARBA" id="ARBA00022827"/>
    </source>
</evidence>